<proteinExistence type="inferred from homology"/>
<evidence type="ECO:0008006" key="5">
    <source>
        <dbReference type="Google" id="ProtNLM"/>
    </source>
</evidence>
<evidence type="ECO:0000313" key="3">
    <source>
        <dbReference type="EMBL" id="TIB32860.1"/>
    </source>
</evidence>
<dbReference type="GO" id="GO:0052689">
    <property type="term" value="F:carboxylic ester hydrolase activity"/>
    <property type="evidence" value="ECO:0007669"/>
    <property type="project" value="TreeGrafter"/>
</dbReference>
<dbReference type="SUPFAM" id="SSF53474">
    <property type="entry name" value="alpha/beta-Hydrolases"/>
    <property type="match status" value="1"/>
</dbReference>
<dbReference type="GO" id="GO:0005739">
    <property type="term" value="C:mitochondrion"/>
    <property type="evidence" value="ECO:0007669"/>
    <property type="project" value="TreeGrafter"/>
</dbReference>
<dbReference type="PANTHER" id="PTHR46118">
    <property type="entry name" value="PROTEIN ABHD11"/>
    <property type="match status" value="1"/>
</dbReference>
<dbReference type="AlphaFoldDB" id="A0A4T0ISE0"/>
<reference evidence="3 4" key="1">
    <citation type="submission" date="2019-03" db="EMBL/GenBank/DDBJ databases">
        <title>Sequencing 23 genomes of Wallemia ichthyophaga.</title>
        <authorList>
            <person name="Gostincar C."/>
        </authorList>
    </citation>
    <scope>NUCLEOTIDE SEQUENCE [LARGE SCALE GENOMIC DNA]</scope>
    <source>
        <strain evidence="3 4">EXF-6200</strain>
    </source>
</reference>
<keyword evidence="2" id="KW-0378">Hydrolase</keyword>
<dbReference type="Proteomes" id="UP000310689">
    <property type="component" value="Unassembled WGS sequence"/>
</dbReference>
<comment type="caution">
    <text evidence="3">The sequence shown here is derived from an EMBL/GenBank/DDBJ whole genome shotgun (WGS) entry which is preliminary data.</text>
</comment>
<name>A0A4T0ISE0_WALIC</name>
<evidence type="ECO:0000256" key="1">
    <source>
        <dbReference type="ARBA" id="ARBA00008645"/>
    </source>
</evidence>
<dbReference type="PANTHER" id="PTHR46118:SF4">
    <property type="entry name" value="PROTEIN ABHD11"/>
    <property type="match status" value="1"/>
</dbReference>
<organism evidence="3 4">
    <name type="scientific">Wallemia ichthyophaga</name>
    <dbReference type="NCBI Taxonomy" id="245174"/>
    <lineage>
        <taxon>Eukaryota</taxon>
        <taxon>Fungi</taxon>
        <taxon>Dikarya</taxon>
        <taxon>Basidiomycota</taxon>
        <taxon>Wallemiomycotina</taxon>
        <taxon>Wallemiomycetes</taxon>
        <taxon>Wallemiales</taxon>
        <taxon>Wallemiaceae</taxon>
        <taxon>Wallemia</taxon>
    </lineage>
</organism>
<evidence type="ECO:0000313" key="4">
    <source>
        <dbReference type="Proteomes" id="UP000310689"/>
    </source>
</evidence>
<protein>
    <recommendedName>
        <fullName evidence="5">AB hydrolase-1 domain-containing protein</fullName>
    </recommendedName>
</protein>
<accession>A0A4T0ISE0</accession>
<comment type="similarity">
    <text evidence="1">Belongs to the AB hydrolase superfamily.</text>
</comment>
<gene>
    <name evidence="3" type="ORF">E3P86_03078</name>
</gene>
<dbReference type="EMBL" id="SPOI01000196">
    <property type="protein sequence ID" value="TIB32860.1"/>
    <property type="molecule type" value="Genomic_DNA"/>
</dbReference>
<sequence length="175" mass="19918">MGGKVVMALALAQPHLLRRLIVADMSPQRASISEEFLAYTQTMVDIEHANKEADEMLKKVESNMAIRQFLLTNAEMNKDTGFYKFRIPVDILRDSIDALGDFPFGEQSNAVFDKPTTFIKGEHSSYLNHKNIPLVKRFFPNMQLHTLNAGHFVHTEKPADFVELVREAVENERAL</sequence>
<dbReference type="Gene3D" id="3.40.50.1820">
    <property type="entry name" value="alpha/beta hydrolase"/>
    <property type="match status" value="1"/>
</dbReference>
<dbReference type="InterPro" id="IPR029058">
    <property type="entry name" value="AB_hydrolase_fold"/>
</dbReference>
<evidence type="ECO:0000256" key="2">
    <source>
        <dbReference type="ARBA" id="ARBA00022801"/>
    </source>
</evidence>